<feature type="signal peptide" evidence="15">
    <location>
        <begin position="1"/>
        <end position="19"/>
    </location>
</feature>
<dbReference type="GO" id="GO:0016705">
    <property type="term" value="F:oxidoreductase activity, acting on paired donors, with incorporation or reduction of molecular oxygen"/>
    <property type="evidence" value="ECO:0007669"/>
    <property type="project" value="InterPro"/>
</dbReference>
<keyword evidence="11 14" id="KW-0503">Monooxygenase</keyword>
<protein>
    <recommendedName>
        <fullName evidence="18">Cytochrome P450</fullName>
    </recommendedName>
</protein>
<dbReference type="InterPro" id="IPR001128">
    <property type="entry name" value="Cyt_P450"/>
</dbReference>
<evidence type="ECO:0000256" key="15">
    <source>
        <dbReference type="SAM" id="SignalP"/>
    </source>
</evidence>
<accession>A0A4Q2DAS6</accession>
<comment type="caution">
    <text evidence="16">The sequence shown here is derived from an EMBL/GenBank/DDBJ whole genome shotgun (WGS) entry which is preliminary data.</text>
</comment>
<dbReference type="GO" id="GO:0004497">
    <property type="term" value="F:monooxygenase activity"/>
    <property type="evidence" value="ECO:0007669"/>
    <property type="project" value="UniProtKB-KW"/>
</dbReference>
<dbReference type="PRINTS" id="PR00385">
    <property type="entry name" value="P450"/>
</dbReference>
<dbReference type="STRING" id="2316362.A0A4Q2DAS6"/>
<dbReference type="EMBL" id="SDEE01000530">
    <property type="protein sequence ID" value="RXW15634.1"/>
    <property type="molecule type" value="Genomic_DNA"/>
</dbReference>
<keyword evidence="9 14" id="KW-0560">Oxidoreductase</keyword>
<dbReference type="SUPFAM" id="SSF48264">
    <property type="entry name" value="Cytochrome P450"/>
    <property type="match status" value="1"/>
</dbReference>
<keyword evidence="5 13" id="KW-0349">Heme</keyword>
<dbReference type="InterPro" id="IPR036396">
    <property type="entry name" value="Cyt_P450_sf"/>
</dbReference>
<feature type="chain" id="PRO_5020816591" description="Cytochrome P450" evidence="15">
    <location>
        <begin position="20"/>
        <end position="487"/>
    </location>
</feature>
<keyword evidence="10 13" id="KW-0408">Iron</keyword>
<comment type="subcellular location">
    <subcellularLocation>
        <location evidence="2">Membrane</location>
    </subcellularLocation>
</comment>
<keyword evidence="15" id="KW-0732">Signal</keyword>
<evidence type="ECO:0000256" key="4">
    <source>
        <dbReference type="ARBA" id="ARBA00010617"/>
    </source>
</evidence>
<gene>
    <name evidence="16" type="ORF">EST38_g10220</name>
</gene>
<evidence type="ECO:0000256" key="14">
    <source>
        <dbReference type="RuleBase" id="RU000461"/>
    </source>
</evidence>
<dbReference type="InterPro" id="IPR050121">
    <property type="entry name" value="Cytochrome_P450_monoxygenase"/>
</dbReference>
<evidence type="ECO:0000256" key="2">
    <source>
        <dbReference type="ARBA" id="ARBA00004370"/>
    </source>
</evidence>
<name>A0A4Q2DAS6_9AGAR</name>
<evidence type="ECO:0008006" key="18">
    <source>
        <dbReference type="Google" id="ProtNLM"/>
    </source>
</evidence>
<dbReference type="GO" id="GO:0005506">
    <property type="term" value="F:iron ion binding"/>
    <property type="evidence" value="ECO:0007669"/>
    <property type="project" value="InterPro"/>
</dbReference>
<dbReference type="GO" id="GO:0020037">
    <property type="term" value="F:heme binding"/>
    <property type="evidence" value="ECO:0007669"/>
    <property type="project" value="InterPro"/>
</dbReference>
<dbReference type="PRINTS" id="PR00463">
    <property type="entry name" value="EP450I"/>
</dbReference>
<dbReference type="PANTHER" id="PTHR24305:SF166">
    <property type="entry name" value="CYTOCHROME P450 12A4, MITOCHONDRIAL-RELATED"/>
    <property type="match status" value="1"/>
</dbReference>
<evidence type="ECO:0000256" key="12">
    <source>
        <dbReference type="ARBA" id="ARBA00023136"/>
    </source>
</evidence>
<keyword evidence="6" id="KW-0812">Transmembrane</keyword>
<keyword evidence="8" id="KW-1133">Transmembrane helix</keyword>
<comment type="pathway">
    <text evidence="3">Secondary metabolite biosynthesis; terpenoid biosynthesis.</text>
</comment>
<dbReference type="Gene3D" id="1.10.630.10">
    <property type="entry name" value="Cytochrome P450"/>
    <property type="match status" value="1"/>
</dbReference>
<dbReference type="OrthoDB" id="1470350at2759"/>
<comment type="cofactor">
    <cofactor evidence="1 13">
        <name>heme</name>
        <dbReference type="ChEBI" id="CHEBI:30413"/>
    </cofactor>
</comment>
<evidence type="ECO:0000256" key="5">
    <source>
        <dbReference type="ARBA" id="ARBA00022617"/>
    </source>
</evidence>
<dbReference type="PROSITE" id="PS00086">
    <property type="entry name" value="CYTOCHROME_P450"/>
    <property type="match status" value="1"/>
</dbReference>
<evidence type="ECO:0000256" key="8">
    <source>
        <dbReference type="ARBA" id="ARBA00022989"/>
    </source>
</evidence>
<evidence type="ECO:0000256" key="11">
    <source>
        <dbReference type="ARBA" id="ARBA00023033"/>
    </source>
</evidence>
<evidence type="ECO:0000256" key="9">
    <source>
        <dbReference type="ARBA" id="ARBA00023002"/>
    </source>
</evidence>
<evidence type="ECO:0000256" key="7">
    <source>
        <dbReference type="ARBA" id="ARBA00022723"/>
    </source>
</evidence>
<feature type="binding site" description="axial binding residue" evidence="13">
    <location>
        <position position="421"/>
    </location>
    <ligand>
        <name>heme</name>
        <dbReference type="ChEBI" id="CHEBI:30413"/>
    </ligand>
    <ligandPart>
        <name>Fe</name>
        <dbReference type="ChEBI" id="CHEBI:18248"/>
    </ligandPart>
</feature>
<evidence type="ECO:0000256" key="3">
    <source>
        <dbReference type="ARBA" id="ARBA00004721"/>
    </source>
</evidence>
<dbReference type="InterPro" id="IPR002401">
    <property type="entry name" value="Cyt_P450_E_grp-I"/>
</dbReference>
<evidence type="ECO:0000313" key="16">
    <source>
        <dbReference type="EMBL" id="RXW15634.1"/>
    </source>
</evidence>
<sequence>MFAVIQLTLIVLGARLAWRLSNRFLSKDHWGAVPGPAPESWLTGSLLKLVSQDAAQYHEKLAREFGRVVKFTGLFKENILYVYDPKALYHIFVKTRNALLQQLNKNAGEKELDVASWMTRTMLEFTGQSGFGYSFDSLTEDSEEHPFVTSLKGFMCAISDTPVVVARLLLSPYAHLVSPKTQRAIIDFLPWKQMHRIRDMVDVMHNTSLDIFEATKRSANEGDGLGRKDIMSVLFKANNAASDQDKIPESELVAQVSTITFAAMDTTSNAMSRIVFLLSQHPDIQEKVRAELCDAFQDEEELDYEVLSSLPYLDAVVKETLRVHPPLPFINREAVRDAVLPLQKPITSRKGEIVDSIFVPKGSKIMLSLSNCNTDTEIWGPDAGEWKPERWLSPLRSSVQEAHVPGVYSNLMTFSGGGRACIGFKVSKLEMKVLLSVLLPTFKFAPSDKRIIWEWNAVVQPTTEDAKVAANGAREPELPLKVALVQA</sequence>
<dbReference type="Proteomes" id="UP000290288">
    <property type="component" value="Unassembled WGS sequence"/>
</dbReference>
<evidence type="ECO:0000256" key="1">
    <source>
        <dbReference type="ARBA" id="ARBA00001971"/>
    </source>
</evidence>
<evidence type="ECO:0000256" key="6">
    <source>
        <dbReference type="ARBA" id="ARBA00022692"/>
    </source>
</evidence>
<evidence type="ECO:0000256" key="13">
    <source>
        <dbReference type="PIRSR" id="PIRSR602401-1"/>
    </source>
</evidence>
<organism evidence="16 17">
    <name type="scientific">Candolleomyces aberdarensis</name>
    <dbReference type="NCBI Taxonomy" id="2316362"/>
    <lineage>
        <taxon>Eukaryota</taxon>
        <taxon>Fungi</taxon>
        <taxon>Dikarya</taxon>
        <taxon>Basidiomycota</taxon>
        <taxon>Agaricomycotina</taxon>
        <taxon>Agaricomycetes</taxon>
        <taxon>Agaricomycetidae</taxon>
        <taxon>Agaricales</taxon>
        <taxon>Agaricineae</taxon>
        <taxon>Psathyrellaceae</taxon>
        <taxon>Candolleomyces</taxon>
    </lineage>
</organism>
<keyword evidence="17" id="KW-1185">Reference proteome</keyword>
<dbReference type="InterPro" id="IPR017972">
    <property type="entry name" value="Cyt_P450_CS"/>
</dbReference>
<comment type="similarity">
    <text evidence="4 14">Belongs to the cytochrome P450 family.</text>
</comment>
<evidence type="ECO:0000256" key="10">
    <source>
        <dbReference type="ARBA" id="ARBA00023004"/>
    </source>
</evidence>
<keyword evidence="7 13" id="KW-0479">Metal-binding</keyword>
<proteinExistence type="inferred from homology"/>
<dbReference type="PANTHER" id="PTHR24305">
    <property type="entry name" value="CYTOCHROME P450"/>
    <property type="match status" value="1"/>
</dbReference>
<reference evidence="16 17" key="1">
    <citation type="submission" date="2019-01" db="EMBL/GenBank/DDBJ databases">
        <title>Draft genome sequence of Psathyrella aberdarensis IHI B618.</title>
        <authorList>
            <person name="Buettner E."/>
            <person name="Kellner H."/>
        </authorList>
    </citation>
    <scope>NUCLEOTIDE SEQUENCE [LARGE SCALE GENOMIC DNA]</scope>
    <source>
        <strain evidence="16 17">IHI B618</strain>
    </source>
</reference>
<dbReference type="Pfam" id="PF00067">
    <property type="entry name" value="p450"/>
    <property type="match status" value="1"/>
</dbReference>
<dbReference type="GO" id="GO:0016020">
    <property type="term" value="C:membrane"/>
    <property type="evidence" value="ECO:0007669"/>
    <property type="project" value="UniProtKB-SubCell"/>
</dbReference>
<evidence type="ECO:0000313" key="17">
    <source>
        <dbReference type="Proteomes" id="UP000290288"/>
    </source>
</evidence>
<keyword evidence="12" id="KW-0472">Membrane</keyword>
<dbReference type="AlphaFoldDB" id="A0A4Q2DAS6"/>